<keyword evidence="2" id="KW-1185">Reference proteome</keyword>
<gene>
    <name evidence="1" type="ORF">M408DRAFT_330157</name>
</gene>
<dbReference type="EMBL" id="KN824300">
    <property type="protein sequence ID" value="KIM27252.1"/>
    <property type="molecule type" value="Genomic_DNA"/>
</dbReference>
<accession>A0A0C2XDT6</accession>
<protein>
    <submittedName>
        <fullName evidence="1">Uncharacterized protein</fullName>
    </submittedName>
</protein>
<sequence length="533" mass="60132">MIASGTDISTLDPSVNPQDEKEILIRARVEPLEVESKEEIKAIKLKAQAHRSELEKQISLSYDIEQADIQICKIRLSGQVARIRNEVYGESQSQIVGPIRGLPVEMLSYVFRYHVESGSSPWILAKVSKLWMHTALSTPQLWSHIRVGIQGSSYYNQPTPVAYVVNGRKEYSIGHKQDCSDTMQVDAALRRSGEVPLSFEFVCPSWTQHRVVNSTFLQILYPPISERVENLDIKEAYITTGTIPDDTPIGPFPRLLSLKLPKTPSDWVARLLKAVSETSHRLEAISLGGVRTGLVECRFWSHIRRLTFDNVTYRFDGLSDVIERLGALEHLEDVPSGWPNETTPMATCEHIRQVMFTCNPAYLGRLCLPSLESLNLALLTGNAPPVNGGDQLIFPHVVTLELDVAGNRERWSRYLAHAFPKVEDLTLERPQDDEMTIAVLKSMPRIRKVTLTGSSGQEYGLEFLESLRSSNEPLLCPNLETLLLGNGNRRFRLPKGKAGPLIKKLVKARQQIGKPLRELTVHWRFRNEVVNYV</sequence>
<reference evidence="2" key="2">
    <citation type="submission" date="2015-01" db="EMBL/GenBank/DDBJ databases">
        <title>Evolutionary Origins and Diversification of the Mycorrhizal Mutualists.</title>
        <authorList>
            <consortium name="DOE Joint Genome Institute"/>
            <consortium name="Mycorrhizal Genomics Consortium"/>
            <person name="Kohler A."/>
            <person name="Kuo A."/>
            <person name="Nagy L.G."/>
            <person name="Floudas D."/>
            <person name="Copeland A."/>
            <person name="Barry K.W."/>
            <person name="Cichocki N."/>
            <person name="Veneault-Fourrey C."/>
            <person name="LaButti K."/>
            <person name="Lindquist E.A."/>
            <person name="Lipzen A."/>
            <person name="Lundell T."/>
            <person name="Morin E."/>
            <person name="Murat C."/>
            <person name="Riley R."/>
            <person name="Ohm R."/>
            <person name="Sun H."/>
            <person name="Tunlid A."/>
            <person name="Henrissat B."/>
            <person name="Grigoriev I.V."/>
            <person name="Hibbett D.S."/>
            <person name="Martin F."/>
        </authorList>
    </citation>
    <scope>NUCLEOTIDE SEQUENCE [LARGE SCALE GENOMIC DNA]</scope>
    <source>
        <strain evidence="2">MAFF 305830</strain>
    </source>
</reference>
<evidence type="ECO:0000313" key="2">
    <source>
        <dbReference type="Proteomes" id="UP000054097"/>
    </source>
</evidence>
<evidence type="ECO:0000313" key="1">
    <source>
        <dbReference type="EMBL" id="KIM27252.1"/>
    </source>
</evidence>
<dbReference type="Proteomes" id="UP000054097">
    <property type="component" value="Unassembled WGS sequence"/>
</dbReference>
<reference evidence="1 2" key="1">
    <citation type="submission" date="2014-04" db="EMBL/GenBank/DDBJ databases">
        <authorList>
            <consortium name="DOE Joint Genome Institute"/>
            <person name="Kuo A."/>
            <person name="Zuccaro A."/>
            <person name="Kohler A."/>
            <person name="Nagy L.G."/>
            <person name="Floudas D."/>
            <person name="Copeland A."/>
            <person name="Barry K.W."/>
            <person name="Cichocki N."/>
            <person name="Veneault-Fourrey C."/>
            <person name="LaButti K."/>
            <person name="Lindquist E.A."/>
            <person name="Lipzen A."/>
            <person name="Lundell T."/>
            <person name="Morin E."/>
            <person name="Murat C."/>
            <person name="Sun H."/>
            <person name="Tunlid A."/>
            <person name="Henrissat B."/>
            <person name="Grigoriev I.V."/>
            <person name="Hibbett D.S."/>
            <person name="Martin F."/>
            <person name="Nordberg H.P."/>
            <person name="Cantor M.N."/>
            <person name="Hua S.X."/>
        </authorList>
    </citation>
    <scope>NUCLEOTIDE SEQUENCE [LARGE SCALE GENOMIC DNA]</scope>
    <source>
        <strain evidence="1 2">MAFF 305830</strain>
    </source>
</reference>
<dbReference type="InterPro" id="IPR032675">
    <property type="entry name" value="LRR_dom_sf"/>
</dbReference>
<proteinExistence type="predicted"/>
<dbReference type="HOGENOM" id="CLU_038400_0_0_1"/>
<name>A0A0C2XDT6_SERVB</name>
<dbReference type="Gene3D" id="3.80.10.10">
    <property type="entry name" value="Ribonuclease Inhibitor"/>
    <property type="match status" value="1"/>
</dbReference>
<dbReference type="AlphaFoldDB" id="A0A0C2XDT6"/>
<organism evidence="1 2">
    <name type="scientific">Serendipita vermifera MAFF 305830</name>
    <dbReference type="NCBI Taxonomy" id="933852"/>
    <lineage>
        <taxon>Eukaryota</taxon>
        <taxon>Fungi</taxon>
        <taxon>Dikarya</taxon>
        <taxon>Basidiomycota</taxon>
        <taxon>Agaricomycotina</taxon>
        <taxon>Agaricomycetes</taxon>
        <taxon>Sebacinales</taxon>
        <taxon>Serendipitaceae</taxon>
        <taxon>Serendipita</taxon>
    </lineage>
</organism>